<keyword evidence="3" id="KW-1185">Reference proteome</keyword>
<feature type="region of interest" description="Disordered" evidence="1">
    <location>
        <begin position="1"/>
        <end position="77"/>
    </location>
</feature>
<reference evidence="2" key="1">
    <citation type="submission" date="2022-03" db="EMBL/GenBank/DDBJ databases">
        <authorList>
            <person name="Alioto T."/>
            <person name="Alioto T."/>
            <person name="Gomez Garrido J."/>
        </authorList>
    </citation>
    <scope>NUCLEOTIDE SEQUENCE</scope>
</reference>
<sequence length="77" mass="8733">MNHASLPHEPSQIAADQKHQPQTQTSKKRRTRQHRGTPHIKIYNSHFTGRTVAFKESTSTKSLRSRPPGVPKVPRNA</sequence>
<evidence type="ECO:0000313" key="3">
    <source>
        <dbReference type="Proteomes" id="UP001295444"/>
    </source>
</evidence>
<proteinExistence type="predicted"/>
<accession>A0AAD1SP98</accession>
<name>A0AAD1SP98_PELCU</name>
<organism evidence="2 3">
    <name type="scientific">Pelobates cultripes</name>
    <name type="common">Western spadefoot toad</name>
    <dbReference type="NCBI Taxonomy" id="61616"/>
    <lineage>
        <taxon>Eukaryota</taxon>
        <taxon>Metazoa</taxon>
        <taxon>Chordata</taxon>
        <taxon>Craniata</taxon>
        <taxon>Vertebrata</taxon>
        <taxon>Euteleostomi</taxon>
        <taxon>Amphibia</taxon>
        <taxon>Batrachia</taxon>
        <taxon>Anura</taxon>
        <taxon>Pelobatoidea</taxon>
        <taxon>Pelobatidae</taxon>
        <taxon>Pelobates</taxon>
    </lineage>
</organism>
<evidence type="ECO:0000256" key="1">
    <source>
        <dbReference type="SAM" id="MobiDB-lite"/>
    </source>
</evidence>
<dbReference type="AlphaFoldDB" id="A0AAD1SP98"/>
<gene>
    <name evidence="2" type="ORF">PECUL_23A026665</name>
</gene>
<dbReference type="EMBL" id="OW240918">
    <property type="protein sequence ID" value="CAH2306823.1"/>
    <property type="molecule type" value="Genomic_DNA"/>
</dbReference>
<evidence type="ECO:0000313" key="2">
    <source>
        <dbReference type="EMBL" id="CAH2306823.1"/>
    </source>
</evidence>
<protein>
    <submittedName>
        <fullName evidence="2">Uncharacterized protein</fullName>
    </submittedName>
</protein>
<dbReference type="Proteomes" id="UP001295444">
    <property type="component" value="Chromosome 07"/>
</dbReference>
<feature type="compositionally biased region" description="Basic residues" evidence="1">
    <location>
        <begin position="26"/>
        <end position="38"/>
    </location>
</feature>